<dbReference type="Pfam" id="PF08240">
    <property type="entry name" value="ADH_N"/>
    <property type="match status" value="1"/>
</dbReference>
<evidence type="ECO:0000313" key="4">
    <source>
        <dbReference type="Proteomes" id="UP000254945"/>
    </source>
</evidence>
<evidence type="ECO:0000313" key="3">
    <source>
        <dbReference type="EMBL" id="SUA28471.1"/>
    </source>
</evidence>
<feature type="region of interest" description="Disordered" evidence="1">
    <location>
        <begin position="1"/>
        <end position="25"/>
    </location>
</feature>
<dbReference type="InterPro" id="IPR011032">
    <property type="entry name" value="GroES-like_sf"/>
</dbReference>
<name>A0A378W8E4_9MYCO</name>
<dbReference type="InterPro" id="IPR013149">
    <property type="entry name" value="ADH-like_C"/>
</dbReference>
<dbReference type="InterPro" id="IPR036291">
    <property type="entry name" value="NAD(P)-bd_dom_sf"/>
</dbReference>
<reference evidence="3 4" key="1">
    <citation type="submission" date="2018-06" db="EMBL/GenBank/DDBJ databases">
        <authorList>
            <consortium name="Pathogen Informatics"/>
            <person name="Doyle S."/>
        </authorList>
    </citation>
    <scope>NUCLEOTIDE SEQUENCE [LARGE SCALE GENOMIC DNA]</scope>
    <source>
        <strain evidence="3 4">NCTC4524</strain>
    </source>
</reference>
<dbReference type="InterPro" id="IPR020843">
    <property type="entry name" value="ER"/>
</dbReference>
<dbReference type="EMBL" id="UGQQ01000002">
    <property type="protein sequence ID" value="SUA28471.1"/>
    <property type="molecule type" value="Genomic_DNA"/>
</dbReference>
<dbReference type="InterPro" id="IPR014188">
    <property type="entry name" value="Acrylyl-CoA_reductase_AcuI"/>
</dbReference>
<proteinExistence type="predicted"/>
<dbReference type="NCBIfam" id="TIGR02823">
    <property type="entry name" value="oxido_YhdH"/>
    <property type="match status" value="1"/>
</dbReference>
<dbReference type="InterPro" id="IPR013154">
    <property type="entry name" value="ADH-like_N"/>
</dbReference>
<dbReference type="Proteomes" id="UP000254945">
    <property type="component" value="Unassembled WGS sequence"/>
</dbReference>
<dbReference type="EC" id="1.6.5.-" evidence="3"/>
<dbReference type="SUPFAM" id="SSF50129">
    <property type="entry name" value="GroES-like"/>
    <property type="match status" value="1"/>
</dbReference>
<dbReference type="Gene3D" id="3.90.180.10">
    <property type="entry name" value="Medium-chain alcohol dehydrogenases, catalytic domain"/>
    <property type="match status" value="1"/>
</dbReference>
<accession>A0A378W8E4</accession>
<sequence length="357" mass="36439">MEFEPSSDASQAGGQRDGDPAEAGTSPQVRALIADSEGAQTTLALRTVGADELGEGDVLIAVSWSSVNFKDALATRKDGKVARINPLIPGIDLAGEIVDPGSSGLDVGAPVVVHGYDLGVAHHGGYSTYARVPADWIVPLPAGLSLREAMTLGTAGFTAALSVITLQEYGLRPDEGPVVVTGATGGVGSVAVSILAAQGFTVTAVTGKTDATDWLHALGASVVVDRSGIGDPARPLQKETWAGAVDSVGGSTLAAVLASMRYGSAVAASGNTGGVALPTTVFPFILRGVSLLGIDSVQCPILRRRQVWERLAGDLRPPLLDKLATDEVGLAEVAEALARIHAGTNRGRTLVRVDPTS</sequence>
<keyword evidence="3" id="KW-0560">Oxidoreductase</keyword>
<dbReference type="Gene3D" id="3.40.50.720">
    <property type="entry name" value="NAD(P)-binding Rossmann-like Domain"/>
    <property type="match status" value="1"/>
</dbReference>
<gene>
    <name evidence="3" type="primary">yhdH</name>
    <name evidence="3" type="ORF">NCTC4524_04451</name>
</gene>
<organism evidence="3 4">
    <name type="scientific">Mycolicibacterium senegalense</name>
    <dbReference type="NCBI Taxonomy" id="1796"/>
    <lineage>
        <taxon>Bacteria</taxon>
        <taxon>Bacillati</taxon>
        <taxon>Actinomycetota</taxon>
        <taxon>Actinomycetes</taxon>
        <taxon>Mycobacteriales</taxon>
        <taxon>Mycobacteriaceae</taxon>
        <taxon>Mycolicibacterium</taxon>
    </lineage>
</organism>
<dbReference type="Pfam" id="PF00107">
    <property type="entry name" value="ADH_zinc_N"/>
    <property type="match status" value="1"/>
</dbReference>
<feature type="domain" description="Enoyl reductase (ER)" evidence="2">
    <location>
        <begin position="38"/>
        <end position="351"/>
    </location>
</feature>
<evidence type="ECO:0000256" key="1">
    <source>
        <dbReference type="SAM" id="MobiDB-lite"/>
    </source>
</evidence>
<protein>
    <submittedName>
        <fullName evidence="3">Alcohol dehydrogenase, zinc-binding protein</fullName>
        <ecNumber evidence="3">1.6.5.-</ecNumber>
    </submittedName>
</protein>
<evidence type="ECO:0000259" key="2">
    <source>
        <dbReference type="SMART" id="SM00829"/>
    </source>
</evidence>
<dbReference type="CDD" id="cd08288">
    <property type="entry name" value="MDR_yhdh"/>
    <property type="match status" value="1"/>
</dbReference>
<dbReference type="InterPro" id="IPR051397">
    <property type="entry name" value="Zn-ADH-like_protein"/>
</dbReference>
<dbReference type="RefSeq" id="WP_084676750.1">
    <property type="nucleotide sequence ID" value="NZ_CP081000.1"/>
</dbReference>
<dbReference type="PANTHER" id="PTHR43677">
    <property type="entry name" value="SHORT-CHAIN DEHYDROGENASE/REDUCTASE"/>
    <property type="match status" value="1"/>
</dbReference>
<dbReference type="SUPFAM" id="SSF51735">
    <property type="entry name" value="NAD(P)-binding Rossmann-fold domains"/>
    <property type="match status" value="1"/>
</dbReference>
<dbReference type="AlphaFoldDB" id="A0A378W8E4"/>
<dbReference type="PANTHER" id="PTHR43677:SF1">
    <property type="entry name" value="ACRYLYL-COA REDUCTASE ACUI-RELATED"/>
    <property type="match status" value="1"/>
</dbReference>
<dbReference type="SMART" id="SM00829">
    <property type="entry name" value="PKS_ER"/>
    <property type="match status" value="1"/>
</dbReference>
<dbReference type="GO" id="GO:0043957">
    <property type="term" value="F:acryloyl-CoA reductase (NADPH) activity"/>
    <property type="evidence" value="ECO:0007669"/>
    <property type="project" value="TreeGrafter"/>
</dbReference>